<dbReference type="EMBL" id="MU843233">
    <property type="protein sequence ID" value="KAK2020493.1"/>
    <property type="molecule type" value="Genomic_DNA"/>
</dbReference>
<gene>
    <name evidence="7" type="ORF">LX32DRAFT_319092</name>
</gene>
<evidence type="ECO:0000313" key="8">
    <source>
        <dbReference type="Proteomes" id="UP001232148"/>
    </source>
</evidence>
<dbReference type="AlphaFoldDB" id="A0AAD9H192"/>
<evidence type="ECO:0000256" key="3">
    <source>
        <dbReference type="ARBA" id="ARBA00022989"/>
    </source>
</evidence>
<keyword evidence="3 5" id="KW-1133">Transmembrane helix</keyword>
<dbReference type="Proteomes" id="UP001232148">
    <property type="component" value="Unassembled WGS sequence"/>
</dbReference>
<feature type="transmembrane region" description="Helical" evidence="5">
    <location>
        <begin position="167"/>
        <end position="185"/>
    </location>
</feature>
<keyword evidence="8" id="KW-1185">Reference proteome</keyword>
<dbReference type="InterPro" id="IPR036259">
    <property type="entry name" value="MFS_trans_sf"/>
</dbReference>
<protein>
    <submittedName>
        <fullName evidence="7">MFS general substrate transporter</fullName>
    </submittedName>
</protein>
<evidence type="ECO:0000256" key="4">
    <source>
        <dbReference type="ARBA" id="ARBA00023136"/>
    </source>
</evidence>
<dbReference type="PROSITE" id="PS50850">
    <property type="entry name" value="MFS"/>
    <property type="match status" value="1"/>
</dbReference>
<evidence type="ECO:0000313" key="7">
    <source>
        <dbReference type="EMBL" id="KAK2020493.1"/>
    </source>
</evidence>
<name>A0AAD9H192_9PEZI</name>
<feature type="transmembrane region" description="Helical" evidence="5">
    <location>
        <begin position="107"/>
        <end position="127"/>
    </location>
</feature>
<accession>A0AAD9H192</accession>
<evidence type="ECO:0000256" key="5">
    <source>
        <dbReference type="SAM" id="Phobius"/>
    </source>
</evidence>
<dbReference type="InterPro" id="IPR020846">
    <property type="entry name" value="MFS_dom"/>
</dbReference>
<reference evidence="7" key="1">
    <citation type="submission" date="2021-06" db="EMBL/GenBank/DDBJ databases">
        <title>Comparative genomics, transcriptomics and evolutionary studies reveal genomic signatures of adaptation to plant cell wall in hemibiotrophic fungi.</title>
        <authorList>
            <consortium name="DOE Joint Genome Institute"/>
            <person name="Baroncelli R."/>
            <person name="Diaz J.F."/>
            <person name="Benocci T."/>
            <person name="Peng M."/>
            <person name="Battaglia E."/>
            <person name="Haridas S."/>
            <person name="Andreopoulos W."/>
            <person name="Labutti K."/>
            <person name="Pangilinan J."/>
            <person name="Floch G.L."/>
            <person name="Makela M.R."/>
            <person name="Henrissat B."/>
            <person name="Grigoriev I.V."/>
            <person name="Crouch J.A."/>
            <person name="De Vries R.P."/>
            <person name="Sukno S.A."/>
            <person name="Thon M.R."/>
        </authorList>
    </citation>
    <scope>NUCLEOTIDE SEQUENCE</scope>
    <source>
        <strain evidence="7">MAFF235873</strain>
    </source>
</reference>
<sequence>MASPSNVTTPISDRSFSVYSIASKPPPLTTEAGDKTETSKGYVISLLCLLNFIGTFDGTVLSTAITAVAQEIPGTTLEAFWTNTSMSLSSTVSQPLWIRLAEEFDKANVTLCALALFTMGSSLALLADSFGLLIAARTTQGLGIGGLMALTNMIVLDRVTSRESGALLGWINSVRALGSACGPIVGAALSQHAAWRWIFWANIPFAMIAFVTVPSLLRLETSRASSGVSVGDVVRRIDWLGMLLFVPSLTGLLIPITWGRLLHPPSVF</sequence>
<comment type="subcellular location">
    <subcellularLocation>
        <location evidence="1">Membrane</location>
        <topology evidence="1">Multi-pass membrane protein</topology>
    </subcellularLocation>
</comment>
<dbReference type="GO" id="GO:0022857">
    <property type="term" value="F:transmembrane transporter activity"/>
    <property type="evidence" value="ECO:0007669"/>
    <property type="project" value="InterPro"/>
</dbReference>
<keyword evidence="2 5" id="KW-0812">Transmembrane</keyword>
<feature type="transmembrane region" description="Helical" evidence="5">
    <location>
        <begin position="197"/>
        <end position="217"/>
    </location>
</feature>
<dbReference type="Pfam" id="PF07690">
    <property type="entry name" value="MFS_1"/>
    <property type="match status" value="1"/>
</dbReference>
<dbReference type="SUPFAM" id="SSF103473">
    <property type="entry name" value="MFS general substrate transporter"/>
    <property type="match status" value="1"/>
</dbReference>
<proteinExistence type="predicted"/>
<dbReference type="PRINTS" id="PR01036">
    <property type="entry name" value="TCRTETB"/>
</dbReference>
<dbReference type="PANTHER" id="PTHR23501">
    <property type="entry name" value="MAJOR FACILITATOR SUPERFAMILY"/>
    <property type="match status" value="1"/>
</dbReference>
<organism evidence="7 8">
    <name type="scientific">Colletotrichum zoysiae</name>
    <dbReference type="NCBI Taxonomy" id="1216348"/>
    <lineage>
        <taxon>Eukaryota</taxon>
        <taxon>Fungi</taxon>
        <taxon>Dikarya</taxon>
        <taxon>Ascomycota</taxon>
        <taxon>Pezizomycotina</taxon>
        <taxon>Sordariomycetes</taxon>
        <taxon>Hypocreomycetidae</taxon>
        <taxon>Glomerellales</taxon>
        <taxon>Glomerellaceae</taxon>
        <taxon>Colletotrichum</taxon>
        <taxon>Colletotrichum graminicola species complex</taxon>
    </lineage>
</organism>
<feature type="transmembrane region" description="Helical" evidence="5">
    <location>
        <begin position="133"/>
        <end position="155"/>
    </location>
</feature>
<dbReference type="Gene3D" id="1.20.1720.10">
    <property type="entry name" value="Multidrug resistance protein D"/>
    <property type="match status" value="1"/>
</dbReference>
<feature type="domain" description="Major facilitator superfamily (MFS) profile" evidence="6">
    <location>
        <begin position="43"/>
        <end position="268"/>
    </location>
</feature>
<evidence type="ECO:0000256" key="1">
    <source>
        <dbReference type="ARBA" id="ARBA00004141"/>
    </source>
</evidence>
<dbReference type="InterPro" id="IPR011701">
    <property type="entry name" value="MFS"/>
</dbReference>
<dbReference type="PANTHER" id="PTHR23501:SF59">
    <property type="entry name" value="MAJOR FACILITATOR SUPERFAMILY (MFS) PROFILE DOMAIN-CONTAINING PROTEIN-RELATED"/>
    <property type="match status" value="1"/>
</dbReference>
<feature type="transmembrane region" description="Helical" evidence="5">
    <location>
        <begin position="237"/>
        <end position="258"/>
    </location>
</feature>
<keyword evidence="4 5" id="KW-0472">Membrane</keyword>
<evidence type="ECO:0000259" key="6">
    <source>
        <dbReference type="PROSITE" id="PS50850"/>
    </source>
</evidence>
<comment type="caution">
    <text evidence="7">The sequence shown here is derived from an EMBL/GenBank/DDBJ whole genome shotgun (WGS) entry which is preliminary data.</text>
</comment>
<dbReference type="GO" id="GO:0005886">
    <property type="term" value="C:plasma membrane"/>
    <property type="evidence" value="ECO:0007669"/>
    <property type="project" value="TreeGrafter"/>
</dbReference>
<evidence type="ECO:0000256" key="2">
    <source>
        <dbReference type="ARBA" id="ARBA00022692"/>
    </source>
</evidence>